<dbReference type="AlphaFoldDB" id="A0A6M3MGJ1"/>
<organism evidence="3">
    <name type="scientific">viral metagenome</name>
    <dbReference type="NCBI Taxonomy" id="1070528"/>
    <lineage>
        <taxon>unclassified sequences</taxon>
        <taxon>metagenomes</taxon>
        <taxon>organismal metagenomes</taxon>
    </lineage>
</organism>
<reference evidence="3" key="1">
    <citation type="submission" date="2020-03" db="EMBL/GenBank/DDBJ databases">
        <title>The deep terrestrial virosphere.</title>
        <authorList>
            <person name="Holmfeldt K."/>
            <person name="Nilsson E."/>
            <person name="Simone D."/>
            <person name="Lopez-Fernandez M."/>
            <person name="Wu X."/>
            <person name="de Brujin I."/>
            <person name="Lundin D."/>
            <person name="Andersson A."/>
            <person name="Bertilsson S."/>
            <person name="Dopson M."/>
        </authorList>
    </citation>
    <scope>NUCLEOTIDE SEQUENCE</scope>
    <source>
        <strain evidence="2">MM171A00126</strain>
        <strain evidence="3">MM171B00120</strain>
    </source>
</reference>
<dbReference type="Pfam" id="PF05048">
    <property type="entry name" value="NosD"/>
    <property type="match status" value="1"/>
</dbReference>
<dbReference type="InterPro" id="IPR011050">
    <property type="entry name" value="Pectin_lyase_fold/virulence"/>
</dbReference>
<accession>A0A6M3MGJ1</accession>
<evidence type="ECO:0000313" key="2">
    <source>
        <dbReference type="EMBL" id="QJB01232.1"/>
    </source>
</evidence>
<feature type="domain" description="Periplasmic copper-binding protein NosD beta helix" evidence="1">
    <location>
        <begin position="364"/>
        <end position="513"/>
    </location>
</feature>
<dbReference type="GO" id="GO:0016829">
    <property type="term" value="F:lyase activity"/>
    <property type="evidence" value="ECO:0007669"/>
    <property type="project" value="UniProtKB-KW"/>
</dbReference>
<dbReference type="InterPro" id="IPR007742">
    <property type="entry name" value="NosD_dom"/>
</dbReference>
<gene>
    <name evidence="2" type="ORF">MM171A00126_0072</name>
    <name evidence="3" type="ORF">MM171B00120_0056</name>
</gene>
<dbReference type="InterPro" id="IPR012334">
    <property type="entry name" value="Pectin_lyas_fold"/>
</dbReference>
<dbReference type="EMBL" id="MT143706">
    <property type="protein sequence ID" value="QJB01232.1"/>
    <property type="molecule type" value="Genomic_DNA"/>
</dbReference>
<keyword evidence="3" id="KW-0456">Lyase</keyword>
<evidence type="ECO:0000313" key="3">
    <source>
        <dbReference type="EMBL" id="QJB05160.1"/>
    </source>
</evidence>
<protein>
    <submittedName>
        <fullName evidence="3">Putative pectate lyase</fullName>
    </submittedName>
</protein>
<dbReference type="EMBL" id="MT143895">
    <property type="protein sequence ID" value="QJB05160.1"/>
    <property type="molecule type" value="Genomic_DNA"/>
</dbReference>
<sequence length="727" mass="76444">MAYNTGNPVEPDGSDDPRDLIDNAQIADKLVNSDDLTWPGRLGKVLKTQAGFAADFETAQDQRAADYAASEANRGYETPVPYAAGIALTRSTQIVQYNSELYKAKAGTLPWTTTGVWATDSAKLVSVGDNALRQELATGTGASLLGFALTPLATVINQSVLNKAEGVLVEQFGAVGDGVADDTAAFNAAFASGYRRIRTRVGGRYKITEVIMSISGSHLWLAADSEILPQVATAKAIQVAGAACSIQGFGTIRGLPVFDGANVRPTYGLVWVTGDWFKATGITIDTVPKEAIMFEESTYHSITGVTFLGRYPQASYDENTTTNHCAIMYNPPPTSTHPSPFLHFVSNIVEGFIQGILAANYGAAATNEGVLIATNNFKNCWDHGVYMSRGKGQNITGNHFLDCRRPIVTDGIAAVVTGNTLYSDITTASNGEQMISVRESSYSVVAFNTVYGMDAAIYLDNIETTDCIGNLIYGNNIRRIGRNFATSAMRMAGAQVLRDNALFGNTIDCDLVGASNYLIEITVAVGYFGGRNVVADNPLVKRGDLGGGVLVSRCNRTEVKRNGIALGGSAASATTVHGVHSVQSAYTDVDGNSISYLSGGSNVTLSAVTADASSPAARIKRNKIDVQATLAAAVTMSYPAGCDVSDNTLDSSASLTGTAVILAGATSIVVPNANCTANSFIFLQARDVNGAAAVRNSGIWVVAGLQSFTIFASAAVAGNSTFSYRIN</sequence>
<evidence type="ECO:0000259" key="1">
    <source>
        <dbReference type="Pfam" id="PF05048"/>
    </source>
</evidence>
<dbReference type="Gene3D" id="2.160.20.10">
    <property type="entry name" value="Single-stranded right-handed beta-helix, Pectin lyase-like"/>
    <property type="match status" value="1"/>
</dbReference>
<proteinExistence type="predicted"/>
<dbReference type="SUPFAM" id="SSF51126">
    <property type="entry name" value="Pectin lyase-like"/>
    <property type="match status" value="1"/>
</dbReference>
<name>A0A6M3MGJ1_9ZZZZ</name>